<feature type="compositionally biased region" description="Basic residues" evidence="1">
    <location>
        <begin position="40"/>
        <end position="56"/>
    </location>
</feature>
<evidence type="ECO:0000313" key="3">
    <source>
        <dbReference type="Proteomes" id="UP001519538"/>
    </source>
</evidence>
<proteinExistence type="predicted"/>
<feature type="region of interest" description="Disordered" evidence="1">
    <location>
        <begin position="26"/>
        <end position="56"/>
    </location>
</feature>
<protein>
    <submittedName>
        <fullName evidence="2">Uncharacterized protein</fullName>
    </submittedName>
</protein>
<comment type="caution">
    <text evidence="2">The sequence shown here is derived from an EMBL/GenBank/DDBJ whole genome shotgun (WGS) entry which is preliminary data.</text>
</comment>
<evidence type="ECO:0000313" key="2">
    <source>
        <dbReference type="EMBL" id="MBT0676608.1"/>
    </source>
</evidence>
<dbReference type="EMBL" id="JABLUU010000021">
    <property type="protein sequence ID" value="MBT0676608.1"/>
    <property type="molecule type" value="Genomic_DNA"/>
</dbReference>
<dbReference type="GeneID" id="79188977"/>
<reference evidence="2 3" key="1">
    <citation type="journal article" date="2021" name="Astrobiology">
        <title>Bacterial Cellulose Retains Robustness but Its Synthesis Declines After Exposure to a Mars-Like Environment Simulated Outside the International Space Station.</title>
        <authorList>
            <person name="Orlovska I."/>
            <person name="Podolich O."/>
            <person name="Kukharenko O."/>
            <person name="Zaets I."/>
            <person name="Reva O."/>
            <person name="Khirunenko L."/>
            <person name="Zmejkoski D."/>
            <person name="Rogalsky S."/>
            <person name="Barh D."/>
            <person name="Tiwari S."/>
            <person name="Kumavath R."/>
            <person name="Goes-Neto A."/>
            <person name="Azevedo V."/>
            <person name="Brenig B."/>
            <person name="Ghosh P."/>
            <person name="de Vera J.P."/>
            <person name="Kozyrovska N."/>
        </authorList>
    </citation>
    <scope>NUCLEOTIDE SEQUENCE [LARGE SCALE GENOMIC DNA]</scope>
    <source>
        <strain evidence="2 3">IMBG 311</strain>
    </source>
</reference>
<accession>A0ABS5SQV3</accession>
<sequence length="56" mass="6602">MRLHNVSLSLPCMDWTFPFGLSRRASGHYPSPNNTDPRALFKKKSGRRKKNKMRRK</sequence>
<organism evidence="2 3">
    <name type="scientific">Komagataeibacter oboediens</name>
    <dbReference type="NCBI Taxonomy" id="65958"/>
    <lineage>
        <taxon>Bacteria</taxon>
        <taxon>Pseudomonadati</taxon>
        <taxon>Pseudomonadota</taxon>
        <taxon>Alphaproteobacteria</taxon>
        <taxon>Acetobacterales</taxon>
        <taxon>Acetobacteraceae</taxon>
        <taxon>Komagataeibacter</taxon>
    </lineage>
</organism>
<dbReference type="Proteomes" id="UP001519538">
    <property type="component" value="Unassembled WGS sequence"/>
</dbReference>
<dbReference type="RefSeq" id="WP_214165745.1">
    <property type="nucleotide sequence ID" value="NZ_JABLUU010000021.1"/>
</dbReference>
<gene>
    <name evidence="2" type="ORF">HNO79_14590</name>
</gene>
<name>A0ABS5SQV3_9PROT</name>
<keyword evidence="3" id="KW-1185">Reference proteome</keyword>
<evidence type="ECO:0000256" key="1">
    <source>
        <dbReference type="SAM" id="MobiDB-lite"/>
    </source>
</evidence>